<protein>
    <submittedName>
        <fullName evidence="5">NIMA interactive protein</fullName>
    </submittedName>
</protein>
<dbReference type="STRING" id="645133.E3QC33"/>
<organism evidence="6">
    <name type="scientific">Colletotrichum graminicola (strain M1.001 / M2 / FGSC 10212)</name>
    <name type="common">Maize anthracnose fungus</name>
    <name type="synonym">Glomerella graminicola</name>
    <dbReference type="NCBI Taxonomy" id="645133"/>
    <lineage>
        <taxon>Eukaryota</taxon>
        <taxon>Fungi</taxon>
        <taxon>Dikarya</taxon>
        <taxon>Ascomycota</taxon>
        <taxon>Pezizomycotina</taxon>
        <taxon>Sordariomycetes</taxon>
        <taxon>Hypocreomycetidae</taxon>
        <taxon>Glomerellales</taxon>
        <taxon>Glomerellaceae</taxon>
        <taxon>Colletotrichum</taxon>
        <taxon>Colletotrichum graminicola species complex</taxon>
    </lineage>
</organism>
<gene>
    <name evidence="5" type="ORF">GLRG_03412</name>
</gene>
<evidence type="ECO:0000313" key="6">
    <source>
        <dbReference type="Proteomes" id="UP000008782"/>
    </source>
</evidence>
<evidence type="ECO:0000256" key="2">
    <source>
        <dbReference type="ARBA" id="ARBA00023054"/>
    </source>
</evidence>
<accession>E3QC33</accession>
<keyword evidence="6" id="KW-1185">Reference proteome</keyword>
<feature type="compositionally biased region" description="Basic and acidic residues" evidence="4">
    <location>
        <begin position="493"/>
        <end position="514"/>
    </location>
</feature>
<dbReference type="EMBL" id="GG697340">
    <property type="protein sequence ID" value="EFQ28268.1"/>
    <property type="molecule type" value="Genomic_DNA"/>
</dbReference>
<feature type="compositionally biased region" description="Low complexity" evidence="4">
    <location>
        <begin position="715"/>
        <end position="726"/>
    </location>
</feature>
<feature type="compositionally biased region" description="Basic and acidic residues" evidence="4">
    <location>
        <begin position="754"/>
        <end position="767"/>
    </location>
</feature>
<feature type="compositionally biased region" description="Polar residues" evidence="4">
    <location>
        <begin position="532"/>
        <end position="542"/>
    </location>
</feature>
<dbReference type="InterPro" id="IPR021622">
    <property type="entry name" value="Afadin/alpha-actinin-bd"/>
</dbReference>
<feature type="compositionally biased region" description="Basic and acidic residues" evidence="4">
    <location>
        <begin position="683"/>
        <end position="692"/>
    </location>
</feature>
<evidence type="ECO:0000256" key="4">
    <source>
        <dbReference type="SAM" id="MobiDB-lite"/>
    </source>
</evidence>
<evidence type="ECO:0000256" key="3">
    <source>
        <dbReference type="SAM" id="Coils"/>
    </source>
</evidence>
<feature type="compositionally biased region" description="Pro residues" evidence="4">
    <location>
        <begin position="657"/>
        <end position="669"/>
    </location>
</feature>
<feature type="compositionally biased region" description="Basic and acidic residues" evidence="4">
    <location>
        <begin position="419"/>
        <end position="428"/>
    </location>
</feature>
<dbReference type="Pfam" id="PF11559">
    <property type="entry name" value="ADIP"/>
    <property type="match status" value="1"/>
</dbReference>
<sequence length="820" mass="90367">MADNENLRTASLYINNQLLSRGLLRDGQTINFADPEDNPGGTEATMGRVMSIVNDLILRRDRDAEHRENLSATLRNVRAENLRYTNDLSRLSEKQTDTQRKLDISEATENTLRTQLKSADAAVRGLKEEVARAKTLVAQTRASCATEVRRRDRQIDGLKKQLGDAGRPRGTAKSSSVTVISVVAGEGEEKVSPRRQGKAGTSTDDSNYDLRSETNEFLTGLARSLSEENEALLGLVRRTTKSLREMSGCDVRTSQGDGYAVALPTAEDMASELDAILEHLRSILTNPSFAPIEEVEVREEEIARLRAGWVKMESRWQEAVHLIDGWRRRMVVDGKSVNMEELKMGLRLSPVRVRDVEETQQGGVDMQELSCVQEECTADLEDEDEDEDEAEDEEEEEAMPDSPCPAPHRVESLHLVPAPDRHYAAPHEEEYDDEVQQSDRESSIFEDVDVEDLDIEEPNVQILQQSTAMVSSPPLPPPPQLSPLREMASAGNRDARPRREKQGGYRTMAEEKTRTIRTVETAPKPPPHLVQVSRSPQKPSQQADDRYRTISAASVESDSTHNGAPLFTPSGTPPPEVDQTPTARKLPKPPRLVAAAPAVSAPKETLSTVRAVSQESQESQTSQESCDGEPPAPAMQPSSSKAASPHRTPLRRVPSRLPLPRPSDPPPQQSPLTLATIAAKLAASEREADAARVRAKLKAARDGALGKSIPATREQQQQQQQQQQQPMPAPPPPETIVAVPAEPEQANGSPARTGADRDLDPIKRDLPQVEGQEQSPLQPTRRKRERRASKVASRRRSTLSPWEMESLISGTVAVPPSPAR</sequence>
<evidence type="ECO:0000313" key="5">
    <source>
        <dbReference type="EMBL" id="EFQ28268.1"/>
    </source>
</evidence>
<dbReference type="GeneID" id="24408777"/>
<keyword evidence="2 3" id="KW-0175">Coiled coil</keyword>
<feature type="compositionally biased region" description="Low complexity" evidence="4">
    <location>
        <begin position="670"/>
        <end position="682"/>
    </location>
</feature>
<feature type="compositionally biased region" description="Polar residues" evidence="4">
    <location>
        <begin position="551"/>
        <end position="562"/>
    </location>
</feature>
<dbReference type="eggNOG" id="ENOG502RZ1J">
    <property type="taxonomic scope" value="Eukaryota"/>
</dbReference>
<name>E3QC33_COLGM</name>
<feature type="compositionally biased region" description="Low complexity" evidence="4">
    <location>
        <begin position="613"/>
        <end position="625"/>
    </location>
</feature>
<proteinExistence type="inferred from homology"/>
<feature type="region of interest" description="Disordered" evidence="4">
    <location>
        <begin position="185"/>
        <end position="209"/>
    </location>
</feature>
<comment type="similarity">
    <text evidence="1">Belongs to the ADIP family.</text>
</comment>
<feature type="coiled-coil region" evidence="3">
    <location>
        <begin position="67"/>
        <end position="136"/>
    </location>
</feature>
<dbReference type="Proteomes" id="UP000008782">
    <property type="component" value="Unassembled WGS sequence"/>
</dbReference>
<feature type="compositionally biased region" description="Acidic residues" evidence="4">
    <location>
        <begin position="377"/>
        <end position="399"/>
    </location>
</feature>
<evidence type="ECO:0000256" key="1">
    <source>
        <dbReference type="ARBA" id="ARBA00009291"/>
    </source>
</evidence>
<feature type="region of interest" description="Disordered" evidence="4">
    <location>
        <begin position="466"/>
        <end position="820"/>
    </location>
</feature>
<dbReference type="VEuPathDB" id="FungiDB:GLRG_03412"/>
<dbReference type="OrthoDB" id="312015at2759"/>
<reference evidence="6" key="1">
    <citation type="journal article" date="2012" name="Nat. Genet.">
        <title>Lifestyle transitions in plant pathogenic Colletotrichum fungi deciphered by genome and transcriptome analyses.</title>
        <authorList>
            <person name="O'Connell R.J."/>
            <person name="Thon M.R."/>
            <person name="Hacquard S."/>
            <person name="Amyotte S.G."/>
            <person name="Kleemann J."/>
            <person name="Torres M.F."/>
            <person name="Damm U."/>
            <person name="Buiate E.A."/>
            <person name="Epstein L."/>
            <person name="Alkan N."/>
            <person name="Altmueller J."/>
            <person name="Alvarado-Balderrama L."/>
            <person name="Bauser C.A."/>
            <person name="Becker C."/>
            <person name="Birren B.W."/>
            <person name="Chen Z."/>
            <person name="Choi J."/>
            <person name="Crouch J.A."/>
            <person name="Duvick J.P."/>
            <person name="Farman M.A."/>
            <person name="Gan P."/>
            <person name="Heiman D."/>
            <person name="Henrissat B."/>
            <person name="Howard R.J."/>
            <person name="Kabbage M."/>
            <person name="Koch C."/>
            <person name="Kracher B."/>
            <person name="Kubo Y."/>
            <person name="Law A.D."/>
            <person name="Lebrun M.-H."/>
            <person name="Lee Y.-H."/>
            <person name="Miyara I."/>
            <person name="Moore N."/>
            <person name="Neumann U."/>
            <person name="Nordstroem K."/>
            <person name="Panaccione D.G."/>
            <person name="Panstruga R."/>
            <person name="Place M."/>
            <person name="Proctor R.H."/>
            <person name="Prusky D."/>
            <person name="Rech G."/>
            <person name="Reinhardt R."/>
            <person name="Rollins J.A."/>
            <person name="Rounsley S."/>
            <person name="Schardl C.L."/>
            <person name="Schwartz D.C."/>
            <person name="Shenoy N."/>
            <person name="Shirasu K."/>
            <person name="Sikhakolli U.R."/>
            <person name="Stueber K."/>
            <person name="Sukno S.A."/>
            <person name="Sweigard J.A."/>
            <person name="Takano Y."/>
            <person name="Takahara H."/>
            <person name="Trail F."/>
            <person name="van der Does H.C."/>
            <person name="Voll L.M."/>
            <person name="Will I."/>
            <person name="Young S."/>
            <person name="Zeng Q."/>
            <person name="Zhang J."/>
            <person name="Zhou S."/>
            <person name="Dickman M.B."/>
            <person name="Schulze-Lefert P."/>
            <person name="Ver Loren van Themaat E."/>
            <person name="Ma L.-J."/>
            <person name="Vaillancourt L.J."/>
        </authorList>
    </citation>
    <scope>NUCLEOTIDE SEQUENCE [LARGE SCALE GENOMIC DNA]</scope>
    <source>
        <strain evidence="6">M1.001 / M2 / FGSC 10212</strain>
    </source>
</reference>
<feature type="region of interest" description="Disordered" evidence="4">
    <location>
        <begin position="377"/>
        <end position="442"/>
    </location>
</feature>
<dbReference type="RefSeq" id="XP_008092288.1">
    <property type="nucleotide sequence ID" value="XM_008094097.1"/>
</dbReference>
<dbReference type="AlphaFoldDB" id="E3QC33"/>
<feature type="compositionally biased region" description="Basic residues" evidence="4">
    <location>
        <begin position="780"/>
        <end position="797"/>
    </location>
</feature>
<dbReference type="HOGENOM" id="CLU_010128_0_1_1"/>